<proteinExistence type="predicted"/>
<reference evidence="1 2" key="1">
    <citation type="submission" date="2019-11" db="EMBL/GenBank/DDBJ databases">
        <authorList>
            <person name="Holert J."/>
        </authorList>
    </citation>
    <scope>NUCLEOTIDE SEQUENCE [LARGE SCALE GENOMIC DNA]</scope>
    <source>
        <strain evidence="1">BC8_1</strain>
    </source>
</reference>
<sequence>MSTPELLGRLQRHYIKPGLSLPGGIFLPEVGWNGGAGGGCDAIYVGFTTTSGRILVGHELKVSRADWLNELNKPGKSDPWADQCHEWWLVVNDPAIVHPGELPAHWGLMVPGTSKTRMKIHTRAVRKDPTTHCPSWQAVRSIMARQDTLRSQAIANVRNGAREEAGRELRQRVEDEVSRRMRNAPDAELLREQMRQITEALGGQILFDDRPRGYYYGREIGLPELAAIGELCREHRNLRKAIDDLTAGYTIGNVRRAVDQLERAIVNLRAVPGQQMELTS</sequence>
<keyword evidence="2" id="KW-1185">Reference proteome</keyword>
<gene>
    <name evidence="1" type="ORF">AELLOGFF_05521</name>
</gene>
<evidence type="ECO:0000313" key="1">
    <source>
        <dbReference type="EMBL" id="CAA0129295.1"/>
    </source>
</evidence>
<evidence type="ECO:0000313" key="2">
    <source>
        <dbReference type="Proteomes" id="UP000430146"/>
    </source>
</evidence>
<organism evidence="1 2">
    <name type="scientific">Mycolicibacterium vanbaalenii</name>
    <name type="common">Mycobacterium vanbaalenii</name>
    <dbReference type="NCBI Taxonomy" id="110539"/>
    <lineage>
        <taxon>Bacteria</taxon>
        <taxon>Bacillati</taxon>
        <taxon>Actinomycetota</taxon>
        <taxon>Actinomycetes</taxon>
        <taxon>Mycobacteriales</taxon>
        <taxon>Mycobacteriaceae</taxon>
        <taxon>Mycolicibacterium</taxon>
    </lineage>
</organism>
<dbReference type="RefSeq" id="WP_234897644.1">
    <property type="nucleotide sequence ID" value="NZ_CACSIP010000035.1"/>
</dbReference>
<protein>
    <submittedName>
        <fullName evidence="1">Uncharacterized protein</fullName>
    </submittedName>
</protein>
<dbReference type="Proteomes" id="UP000430146">
    <property type="component" value="Unassembled WGS sequence"/>
</dbReference>
<name>A0A5S9R676_MYCVN</name>
<dbReference type="AlphaFoldDB" id="A0A5S9R676"/>
<dbReference type="EMBL" id="CACSIP010000035">
    <property type="protein sequence ID" value="CAA0129295.1"/>
    <property type="molecule type" value="Genomic_DNA"/>
</dbReference>
<accession>A0A5S9R676</accession>